<dbReference type="KEGG" id="oho:Oweho_3244"/>
<sequence>MEKQKTIESWTSEEMLGILDMATDQVIDRITETKAQIEFKESKILLSMASKCVSDLSGLADKMQKRKNDLLSAHVTQQSFSQNSNDQEIFFTLTSTAIKLGCNRSTIYRKHIPNGLKLSYPKGPKGSPKVSKKDLDLYMGRIQQAA</sequence>
<keyword evidence="2" id="KW-1185">Reference proteome</keyword>
<protein>
    <recommendedName>
        <fullName evidence="3">Helix-turn-helix domain-containing protein</fullName>
    </recommendedName>
</protein>
<dbReference type="Proteomes" id="UP000005631">
    <property type="component" value="Chromosome"/>
</dbReference>
<proteinExistence type="predicted"/>
<evidence type="ECO:0000313" key="2">
    <source>
        <dbReference type="Proteomes" id="UP000005631"/>
    </source>
</evidence>
<dbReference type="AlphaFoldDB" id="G8R495"/>
<dbReference type="RefSeq" id="WP_014203542.1">
    <property type="nucleotide sequence ID" value="NC_016599.1"/>
</dbReference>
<accession>G8R495</accession>
<dbReference type="EMBL" id="CP003156">
    <property type="protein sequence ID" value="AEV34195.1"/>
    <property type="molecule type" value="Genomic_DNA"/>
</dbReference>
<evidence type="ECO:0000313" key="1">
    <source>
        <dbReference type="EMBL" id="AEV34195.1"/>
    </source>
</evidence>
<gene>
    <name evidence="1" type="ordered locus">Oweho_3244</name>
</gene>
<dbReference type="STRING" id="926562.Oweho_3244"/>
<name>G8R495_OWEHD</name>
<organism evidence="1 2">
    <name type="scientific">Owenweeksia hongkongensis (strain DSM 17368 / CIP 108786 / JCM 12287 / NRRL B-23963 / UST20020801)</name>
    <dbReference type="NCBI Taxonomy" id="926562"/>
    <lineage>
        <taxon>Bacteria</taxon>
        <taxon>Pseudomonadati</taxon>
        <taxon>Bacteroidota</taxon>
        <taxon>Flavobacteriia</taxon>
        <taxon>Flavobacteriales</taxon>
        <taxon>Owenweeksiaceae</taxon>
        <taxon>Owenweeksia</taxon>
    </lineage>
</organism>
<evidence type="ECO:0008006" key="3">
    <source>
        <dbReference type="Google" id="ProtNLM"/>
    </source>
</evidence>
<dbReference type="HOGENOM" id="CLU_1775596_0_0_10"/>
<reference evidence="1 2" key="1">
    <citation type="journal article" date="2012" name="Stand. Genomic Sci.">
        <title>Genome sequence of the orange-pigmented seawater bacterium Owenweeksia hongkongensis type strain (UST20020801(T)).</title>
        <authorList>
            <person name="Riedel T."/>
            <person name="Held B."/>
            <person name="Nolan M."/>
            <person name="Lucas S."/>
            <person name="Lapidus A."/>
            <person name="Tice H."/>
            <person name="Del Rio T.G."/>
            <person name="Cheng J.F."/>
            <person name="Han C."/>
            <person name="Tapia R."/>
            <person name="Goodwin L.A."/>
            <person name="Pitluck S."/>
            <person name="Liolios K."/>
            <person name="Mavromatis K."/>
            <person name="Pagani I."/>
            <person name="Ivanova N."/>
            <person name="Mikhailova N."/>
            <person name="Pati A."/>
            <person name="Chen A."/>
            <person name="Palaniappan K."/>
            <person name="Rohde M."/>
            <person name="Tindall B.J."/>
            <person name="Detter J.C."/>
            <person name="Goker M."/>
            <person name="Woyke T."/>
            <person name="Bristow J."/>
            <person name="Eisen J.A."/>
            <person name="Markowitz V."/>
            <person name="Hugenholtz P."/>
            <person name="Klenk H.P."/>
            <person name="Kyrpides N.C."/>
        </authorList>
    </citation>
    <scope>NUCLEOTIDE SEQUENCE</scope>
    <source>
        <strain evidence="2">DSM 17368 / JCM 12287 / NRRL B-23963</strain>
    </source>
</reference>